<evidence type="ECO:0000256" key="5">
    <source>
        <dbReference type="ARBA" id="ARBA00022989"/>
    </source>
</evidence>
<dbReference type="Proteomes" id="UP000199355">
    <property type="component" value="Unassembled WGS sequence"/>
</dbReference>
<dbReference type="PANTHER" id="PTHR31272:SF6">
    <property type="entry name" value="CYTOCHROME C-TYPE BIOGENESIS CCDA-LIKE CHLOROPLASTIC PROTEIN"/>
    <property type="match status" value="1"/>
</dbReference>
<dbReference type="PANTHER" id="PTHR31272">
    <property type="entry name" value="CYTOCHROME C-TYPE BIOGENESIS PROTEIN HI_1454-RELATED"/>
    <property type="match status" value="1"/>
</dbReference>
<dbReference type="InterPro" id="IPR003834">
    <property type="entry name" value="Cyt_c_assmbl_TM_dom"/>
</dbReference>
<comment type="subcellular location">
    <subcellularLocation>
        <location evidence="1">Membrane</location>
        <topology evidence="1">Multi-pass membrane protein</topology>
    </subcellularLocation>
</comment>
<sequence length="206" mass="21506">MVSVLFSPCHLASIPLMVGYVAGQGHEIQGREAAGYAGVFSLGLFLSIAVVGVICSLLGRMLGDISPLWGVPVGVLLVWLGLDLMGVAKCRLPGKTLSGFTMRGYRGAFILGGSYGILSGACTFGFIAPILAIITVQQRVVEGIALILFFALGHCLPIVLAGSSVALSQRLVEAKGMRLATQWGRKLAGLLVIGIGLYFAVSPFIV</sequence>
<evidence type="ECO:0000256" key="2">
    <source>
        <dbReference type="ARBA" id="ARBA00006143"/>
    </source>
</evidence>
<keyword evidence="6 7" id="KW-0472">Membrane</keyword>
<evidence type="ECO:0000256" key="3">
    <source>
        <dbReference type="ARBA" id="ARBA00022692"/>
    </source>
</evidence>
<dbReference type="InterPro" id="IPR051790">
    <property type="entry name" value="Cytochrome_c-biogenesis_DsbD"/>
</dbReference>
<keyword evidence="5 7" id="KW-1133">Transmembrane helix</keyword>
<dbReference type="STRING" id="571438.SAMN05192586_12515"/>
<keyword evidence="4" id="KW-0201">Cytochrome c-type biogenesis</keyword>
<dbReference type="GO" id="GO:0016020">
    <property type="term" value="C:membrane"/>
    <property type="evidence" value="ECO:0007669"/>
    <property type="project" value="UniProtKB-SubCell"/>
</dbReference>
<keyword evidence="3 7" id="KW-0812">Transmembrane</keyword>
<dbReference type="AlphaFoldDB" id="A0A1G7QY39"/>
<feature type="transmembrane region" description="Helical" evidence="7">
    <location>
        <begin position="109"/>
        <end position="134"/>
    </location>
</feature>
<name>A0A1G7QY39_9BACT</name>
<accession>A0A1G7QY39</accession>
<dbReference type="GO" id="GO:0017004">
    <property type="term" value="P:cytochrome complex assembly"/>
    <property type="evidence" value="ECO:0007669"/>
    <property type="project" value="UniProtKB-KW"/>
</dbReference>
<reference evidence="10" key="1">
    <citation type="submission" date="2016-10" db="EMBL/GenBank/DDBJ databases">
        <authorList>
            <person name="Varghese N."/>
            <person name="Submissions S."/>
        </authorList>
    </citation>
    <scope>NUCLEOTIDE SEQUENCE [LARGE SCALE GENOMIC DNA]</scope>
    <source>
        <strain evidence="10">KHC7</strain>
    </source>
</reference>
<gene>
    <name evidence="9" type="ORF">SAMN05192586_12515</name>
</gene>
<dbReference type="Pfam" id="PF02683">
    <property type="entry name" value="DsbD_TM"/>
    <property type="match status" value="1"/>
</dbReference>
<evidence type="ECO:0000313" key="9">
    <source>
        <dbReference type="EMBL" id="SDG03426.1"/>
    </source>
</evidence>
<evidence type="ECO:0000313" key="10">
    <source>
        <dbReference type="Proteomes" id="UP000199355"/>
    </source>
</evidence>
<feature type="transmembrane region" description="Helical" evidence="7">
    <location>
        <begin position="36"/>
        <end position="62"/>
    </location>
</feature>
<organism evidence="9 10">
    <name type="scientific">Desulfovibrio legallii</name>
    <dbReference type="NCBI Taxonomy" id="571438"/>
    <lineage>
        <taxon>Bacteria</taxon>
        <taxon>Pseudomonadati</taxon>
        <taxon>Thermodesulfobacteriota</taxon>
        <taxon>Desulfovibrionia</taxon>
        <taxon>Desulfovibrionales</taxon>
        <taxon>Desulfovibrionaceae</taxon>
        <taxon>Desulfovibrio</taxon>
    </lineage>
</organism>
<evidence type="ECO:0000256" key="6">
    <source>
        <dbReference type="ARBA" id="ARBA00023136"/>
    </source>
</evidence>
<keyword evidence="10" id="KW-1185">Reference proteome</keyword>
<feature type="domain" description="Cytochrome C biogenesis protein transmembrane" evidence="8">
    <location>
        <begin position="4"/>
        <end position="179"/>
    </location>
</feature>
<feature type="transmembrane region" description="Helical" evidence="7">
    <location>
        <begin position="187"/>
        <end position="205"/>
    </location>
</feature>
<evidence type="ECO:0000256" key="1">
    <source>
        <dbReference type="ARBA" id="ARBA00004141"/>
    </source>
</evidence>
<proteinExistence type="inferred from homology"/>
<protein>
    <submittedName>
        <fullName evidence="9">Cytochrome c-type biogenesis protein</fullName>
    </submittedName>
</protein>
<evidence type="ECO:0000256" key="4">
    <source>
        <dbReference type="ARBA" id="ARBA00022748"/>
    </source>
</evidence>
<evidence type="ECO:0000256" key="7">
    <source>
        <dbReference type="SAM" id="Phobius"/>
    </source>
</evidence>
<feature type="transmembrane region" description="Helical" evidence="7">
    <location>
        <begin position="146"/>
        <end position="167"/>
    </location>
</feature>
<comment type="similarity">
    <text evidence="2">Belongs to the DsbD family.</text>
</comment>
<evidence type="ECO:0000259" key="8">
    <source>
        <dbReference type="Pfam" id="PF02683"/>
    </source>
</evidence>
<feature type="transmembrane region" description="Helical" evidence="7">
    <location>
        <begin position="68"/>
        <end position="88"/>
    </location>
</feature>
<dbReference type="EMBL" id="FNBX01000025">
    <property type="protein sequence ID" value="SDG03426.1"/>
    <property type="molecule type" value="Genomic_DNA"/>
</dbReference>